<dbReference type="EMBL" id="PFWU01000027">
    <property type="protein sequence ID" value="PJA45645.1"/>
    <property type="molecule type" value="Genomic_DNA"/>
</dbReference>
<comment type="caution">
    <text evidence="8">The sequence shown here is derived from an EMBL/GenBank/DDBJ whole genome shotgun (WGS) entry which is preliminary data.</text>
</comment>
<dbReference type="PRINTS" id="PR00377">
    <property type="entry name" value="IMPHPHTASES"/>
</dbReference>
<feature type="binding site" evidence="6">
    <location>
        <position position="212"/>
    </location>
    <ligand>
        <name>Mg(2+)</name>
        <dbReference type="ChEBI" id="CHEBI:18420"/>
        <label>1</label>
        <note>catalytic</note>
    </ligand>
</feature>
<dbReference type="GO" id="GO:0007165">
    <property type="term" value="P:signal transduction"/>
    <property type="evidence" value="ECO:0007669"/>
    <property type="project" value="TreeGrafter"/>
</dbReference>
<feature type="binding site" evidence="6">
    <location>
        <position position="88"/>
    </location>
    <ligand>
        <name>Mg(2+)</name>
        <dbReference type="ChEBI" id="CHEBI:18420"/>
        <label>1</label>
        <note>catalytic</note>
    </ligand>
</feature>
<gene>
    <name evidence="8" type="ORF">CO174_02055</name>
</gene>
<evidence type="ECO:0000313" key="9">
    <source>
        <dbReference type="Proteomes" id="UP000229385"/>
    </source>
</evidence>
<dbReference type="PANTHER" id="PTHR20854:SF4">
    <property type="entry name" value="INOSITOL-1-MONOPHOSPHATASE-RELATED"/>
    <property type="match status" value="1"/>
</dbReference>
<keyword evidence="5 6" id="KW-0460">Magnesium</keyword>
<dbReference type="FunFam" id="3.30.540.10:FF:000003">
    <property type="entry name" value="Inositol-1-monophosphatase"/>
    <property type="match status" value="1"/>
</dbReference>
<evidence type="ECO:0000256" key="6">
    <source>
        <dbReference type="PIRSR" id="PIRSR600760-2"/>
    </source>
</evidence>
<comment type="catalytic activity">
    <reaction evidence="1 7">
        <text>a myo-inositol phosphate + H2O = myo-inositol + phosphate</text>
        <dbReference type="Rhea" id="RHEA:24056"/>
        <dbReference type="ChEBI" id="CHEBI:15377"/>
        <dbReference type="ChEBI" id="CHEBI:17268"/>
        <dbReference type="ChEBI" id="CHEBI:43474"/>
        <dbReference type="ChEBI" id="CHEBI:84139"/>
        <dbReference type="EC" id="3.1.3.25"/>
    </reaction>
</comment>
<protein>
    <recommendedName>
        <fullName evidence="7">Inositol-1-monophosphatase</fullName>
        <ecNumber evidence="7">3.1.3.25</ecNumber>
    </recommendedName>
</protein>
<dbReference type="AlphaFoldDB" id="A0A2M7XCP2"/>
<dbReference type="GO" id="GO:0006020">
    <property type="term" value="P:inositol metabolic process"/>
    <property type="evidence" value="ECO:0007669"/>
    <property type="project" value="TreeGrafter"/>
</dbReference>
<dbReference type="GO" id="GO:0008934">
    <property type="term" value="F:inositol monophosphate 1-phosphatase activity"/>
    <property type="evidence" value="ECO:0007669"/>
    <property type="project" value="InterPro"/>
</dbReference>
<dbReference type="Proteomes" id="UP000229385">
    <property type="component" value="Unassembled WGS sequence"/>
</dbReference>
<dbReference type="PROSITE" id="PS00629">
    <property type="entry name" value="IMP_1"/>
    <property type="match status" value="1"/>
</dbReference>
<feature type="binding site" evidence="6">
    <location>
        <position position="87"/>
    </location>
    <ligand>
        <name>Mg(2+)</name>
        <dbReference type="ChEBI" id="CHEBI:18420"/>
        <label>1</label>
        <note>catalytic</note>
    </ligand>
</feature>
<sequence length="264" mass="28934">MSLEATIAIQAVREAGTILKDGFLFGSHEVTQKEDHSPVTDMDYQSSEMICSTLQKTFPSHTILSEESPNALKRTIGNEPTWIIDPLDGTSNFVSHIPLFAITIALVIDQNPVVGVIYDPLHDDLFFAEVGKGAELNGKRMCVSKQTHTKGAMLFAGRGYRDRDKERHGQIIYALEKQTTYFRRLGTAAVMLSCVASGRADSVILTGNNPWDVVAGALLTREAGGRVTDYCGKEWTLESGDMVATNGLIHDEIIKITQEQIASC</sequence>
<dbReference type="GO" id="GO:0046872">
    <property type="term" value="F:metal ion binding"/>
    <property type="evidence" value="ECO:0007669"/>
    <property type="project" value="UniProtKB-KW"/>
</dbReference>
<proteinExistence type="inferred from homology"/>
<dbReference type="Gene3D" id="3.30.540.10">
    <property type="entry name" value="Fructose-1,6-Bisphosphatase, subunit A, domain 1"/>
    <property type="match status" value="1"/>
</dbReference>
<comment type="similarity">
    <text evidence="7">Belongs to the inositol monophosphatase superfamily.</text>
</comment>
<feature type="binding site" evidence="6">
    <location>
        <position position="66"/>
    </location>
    <ligand>
        <name>Mg(2+)</name>
        <dbReference type="ChEBI" id="CHEBI:18420"/>
        <label>1</label>
        <note>catalytic</note>
    </ligand>
</feature>
<dbReference type="EC" id="3.1.3.25" evidence="7"/>
<dbReference type="InterPro" id="IPR020583">
    <property type="entry name" value="Inositol_monoP_metal-BS"/>
</dbReference>
<evidence type="ECO:0000256" key="3">
    <source>
        <dbReference type="ARBA" id="ARBA00022723"/>
    </source>
</evidence>
<dbReference type="Gene3D" id="3.40.190.80">
    <property type="match status" value="1"/>
</dbReference>
<evidence type="ECO:0000313" key="8">
    <source>
        <dbReference type="EMBL" id="PJA45645.1"/>
    </source>
</evidence>
<evidence type="ECO:0000256" key="2">
    <source>
        <dbReference type="ARBA" id="ARBA00001946"/>
    </source>
</evidence>
<reference evidence="9" key="1">
    <citation type="submission" date="2017-09" db="EMBL/GenBank/DDBJ databases">
        <title>Depth-based differentiation of microbial function through sediment-hosted aquifers and enrichment of novel symbionts in the deep terrestrial subsurface.</title>
        <authorList>
            <person name="Probst A.J."/>
            <person name="Ladd B."/>
            <person name="Jarett J.K."/>
            <person name="Geller-Mcgrath D.E."/>
            <person name="Sieber C.M.K."/>
            <person name="Emerson J.B."/>
            <person name="Anantharaman K."/>
            <person name="Thomas B.C."/>
            <person name="Malmstrom R."/>
            <person name="Stieglmeier M."/>
            <person name="Klingl A."/>
            <person name="Woyke T."/>
            <person name="Ryan C.M."/>
            <person name="Banfield J.F."/>
        </authorList>
    </citation>
    <scope>NUCLEOTIDE SEQUENCE [LARGE SCALE GENOMIC DNA]</scope>
</reference>
<dbReference type="CDD" id="cd01639">
    <property type="entry name" value="IMPase"/>
    <property type="match status" value="1"/>
</dbReference>
<feature type="binding site" evidence="6">
    <location>
        <position position="85"/>
    </location>
    <ligand>
        <name>Mg(2+)</name>
        <dbReference type="ChEBI" id="CHEBI:18420"/>
        <label>1</label>
        <note>catalytic</note>
    </ligand>
</feature>
<evidence type="ECO:0000256" key="4">
    <source>
        <dbReference type="ARBA" id="ARBA00022801"/>
    </source>
</evidence>
<dbReference type="SUPFAM" id="SSF56655">
    <property type="entry name" value="Carbohydrate phosphatase"/>
    <property type="match status" value="1"/>
</dbReference>
<keyword evidence="4 7" id="KW-0378">Hydrolase</keyword>
<dbReference type="InterPro" id="IPR000760">
    <property type="entry name" value="Inositol_monophosphatase-like"/>
</dbReference>
<accession>A0A2M7XCP2</accession>
<comment type="cofactor">
    <cofactor evidence="2 6 7">
        <name>Mg(2+)</name>
        <dbReference type="ChEBI" id="CHEBI:18420"/>
    </cofactor>
</comment>
<organism evidence="8 9">
    <name type="scientific">Candidatus Uhrbacteria bacterium CG_4_9_14_3_um_filter_50_9</name>
    <dbReference type="NCBI Taxonomy" id="1975035"/>
    <lineage>
        <taxon>Bacteria</taxon>
        <taxon>Candidatus Uhriibacteriota</taxon>
    </lineage>
</organism>
<evidence type="ECO:0000256" key="7">
    <source>
        <dbReference type="RuleBase" id="RU364068"/>
    </source>
</evidence>
<name>A0A2M7XCP2_9BACT</name>
<dbReference type="PANTHER" id="PTHR20854">
    <property type="entry name" value="INOSITOL MONOPHOSPHATASE"/>
    <property type="match status" value="1"/>
</dbReference>
<dbReference type="Pfam" id="PF00459">
    <property type="entry name" value="Inositol_P"/>
    <property type="match status" value="1"/>
</dbReference>
<dbReference type="InterPro" id="IPR033942">
    <property type="entry name" value="IMPase"/>
</dbReference>
<keyword evidence="3 6" id="KW-0479">Metal-binding</keyword>
<evidence type="ECO:0000256" key="5">
    <source>
        <dbReference type="ARBA" id="ARBA00022842"/>
    </source>
</evidence>
<evidence type="ECO:0000256" key="1">
    <source>
        <dbReference type="ARBA" id="ARBA00001033"/>
    </source>
</evidence>